<dbReference type="PANTHER" id="PTHR31839">
    <property type="entry name" value="DEHYDRATION-RESPONSIVE ELEMENT-BINDING PROTEIN 1D"/>
    <property type="match status" value="1"/>
</dbReference>
<dbReference type="Proteomes" id="UP000594261">
    <property type="component" value="Chromosome 6"/>
</dbReference>
<reference evidence="9" key="2">
    <citation type="submission" date="2021-01" db="UniProtKB">
        <authorList>
            <consortium name="EnsemblPlants"/>
        </authorList>
    </citation>
    <scope>IDENTIFICATION</scope>
</reference>
<feature type="domain" description="AP2/ERF" evidence="8">
    <location>
        <begin position="41"/>
        <end position="98"/>
    </location>
</feature>
<evidence type="ECO:0000256" key="4">
    <source>
        <dbReference type="ARBA" id="ARBA00023159"/>
    </source>
</evidence>
<evidence type="ECO:0000313" key="9">
    <source>
        <dbReference type="EnsemblPlants" id="QL06p044796:mrna:CDS:1"/>
    </source>
</evidence>
<dbReference type="Gramene" id="QL06p044796:mrna">
    <property type="protein sequence ID" value="QL06p044796:mrna:CDS:1"/>
    <property type="gene ID" value="QL06p044796"/>
</dbReference>
<keyword evidence="5" id="KW-0804">Transcription</keyword>
<evidence type="ECO:0000256" key="7">
    <source>
        <dbReference type="ARBA" id="ARBA00024343"/>
    </source>
</evidence>
<comment type="subcellular location">
    <subcellularLocation>
        <location evidence="1">Nucleus</location>
    </subcellularLocation>
</comment>
<keyword evidence="3" id="KW-0238">DNA-binding</keyword>
<protein>
    <recommendedName>
        <fullName evidence="8">AP2/ERF domain-containing protein</fullName>
    </recommendedName>
</protein>
<dbReference type="InParanoid" id="A0A7N2R6Z6"/>
<keyword evidence="4" id="KW-0010">Activator</keyword>
<dbReference type="EnsemblPlants" id="QL06p044796:mrna">
    <property type="protein sequence ID" value="QL06p044796:mrna:CDS:1"/>
    <property type="gene ID" value="QL06p044796"/>
</dbReference>
<dbReference type="SUPFAM" id="SSF54171">
    <property type="entry name" value="DNA-binding domain"/>
    <property type="match status" value="1"/>
</dbReference>
<proteinExistence type="inferred from homology"/>
<dbReference type="Gene3D" id="3.30.730.10">
    <property type="entry name" value="AP2/ERF domain"/>
    <property type="match status" value="1"/>
</dbReference>
<comment type="similarity">
    <text evidence="7">Belongs to the AP2/ERF transcription factor family. ERF subfamily.</text>
</comment>
<dbReference type="InterPro" id="IPR001471">
    <property type="entry name" value="AP2/ERF_dom"/>
</dbReference>
<dbReference type="InterPro" id="IPR045277">
    <property type="entry name" value="DRE1A-I"/>
</dbReference>
<evidence type="ECO:0000256" key="1">
    <source>
        <dbReference type="ARBA" id="ARBA00004123"/>
    </source>
</evidence>
<sequence length="115" mass="13155">MEFESGSACMLNLLDEEVMLASQNPKKQDGRKKFKETIHPMYHGMRRNNPHKWVCKIHEPNKKSRSWLGTFPTAEMVACAHDVVMIAFCGQFGCLNFADLVWRLSILAPTTTKDI</sequence>
<dbReference type="GO" id="GO:0005634">
    <property type="term" value="C:nucleus"/>
    <property type="evidence" value="ECO:0007669"/>
    <property type="project" value="UniProtKB-SubCell"/>
</dbReference>
<evidence type="ECO:0000256" key="3">
    <source>
        <dbReference type="ARBA" id="ARBA00023125"/>
    </source>
</evidence>
<dbReference type="EMBL" id="LRBV02000006">
    <property type="status" value="NOT_ANNOTATED_CDS"/>
    <property type="molecule type" value="Genomic_DNA"/>
</dbReference>
<keyword evidence="10" id="KW-1185">Reference proteome</keyword>
<accession>A0A7N2R6Z6</accession>
<evidence type="ECO:0000256" key="2">
    <source>
        <dbReference type="ARBA" id="ARBA00023015"/>
    </source>
</evidence>
<dbReference type="CDD" id="cd00018">
    <property type="entry name" value="AP2"/>
    <property type="match status" value="1"/>
</dbReference>
<evidence type="ECO:0000256" key="6">
    <source>
        <dbReference type="ARBA" id="ARBA00023242"/>
    </source>
</evidence>
<dbReference type="GO" id="GO:0003677">
    <property type="term" value="F:DNA binding"/>
    <property type="evidence" value="ECO:0007669"/>
    <property type="project" value="UniProtKB-KW"/>
</dbReference>
<keyword evidence="2" id="KW-0805">Transcription regulation</keyword>
<reference evidence="9 10" key="1">
    <citation type="journal article" date="2016" name="G3 (Bethesda)">
        <title>First Draft Assembly and Annotation of the Genome of a California Endemic Oak Quercus lobata Nee (Fagaceae).</title>
        <authorList>
            <person name="Sork V.L."/>
            <person name="Fitz-Gibbon S.T."/>
            <person name="Puiu D."/>
            <person name="Crepeau M."/>
            <person name="Gugger P.F."/>
            <person name="Sherman R."/>
            <person name="Stevens K."/>
            <person name="Langley C.H."/>
            <person name="Pellegrini M."/>
            <person name="Salzberg S.L."/>
        </authorList>
    </citation>
    <scope>NUCLEOTIDE SEQUENCE [LARGE SCALE GENOMIC DNA]</scope>
    <source>
        <strain evidence="9 10">cv. SW786</strain>
    </source>
</reference>
<name>A0A7N2R6Z6_QUELO</name>
<dbReference type="PROSITE" id="PS51032">
    <property type="entry name" value="AP2_ERF"/>
    <property type="match status" value="1"/>
</dbReference>
<organism evidence="9 10">
    <name type="scientific">Quercus lobata</name>
    <name type="common">Valley oak</name>
    <dbReference type="NCBI Taxonomy" id="97700"/>
    <lineage>
        <taxon>Eukaryota</taxon>
        <taxon>Viridiplantae</taxon>
        <taxon>Streptophyta</taxon>
        <taxon>Embryophyta</taxon>
        <taxon>Tracheophyta</taxon>
        <taxon>Spermatophyta</taxon>
        <taxon>Magnoliopsida</taxon>
        <taxon>eudicotyledons</taxon>
        <taxon>Gunneridae</taxon>
        <taxon>Pentapetalae</taxon>
        <taxon>rosids</taxon>
        <taxon>fabids</taxon>
        <taxon>Fagales</taxon>
        <taxon>Fagaceae</taxon>
        <taxon>Quercus</taxon>
    </lineage>
</organism>
<dbReference type="InterPro" id="IPR036955">
    <property type="entry name" value="AP2/ERF_dom_sf"/>
</dbReference>
<keyword evidence="6" id="KW-0539">Nucleus</keyword>
<dbReference type="PANTHER" id="PTHR31839:SF92">
    <property type="entry name" value="DEHYDRATION-RESPONSIVE ELEMENT-BINDING PROTEIN 1A-LIKE"/>
    <property type="match status" value="1"/>
</dbReference>
<dbReference type="AlphaFoldDB" id="A0A7N2R6Z6"/>
<dbReference type="InterPro" id="IPR016177">
    <property type="entry name" value="DNA-bd_dom_sf"/>
</dbReference>
<evidence type="ECO:0000259" key="8">
    <source>
        <dbReference type="PROSITE" id="PS51032"/>
    </source>
</evidence>
<evidence type="ECO:0000256" key="5">
    <source>
        <dbReference type="ARBA" id="ARBA00023163"/>
    </source>
</evidence>
<dbReference type="OMA" id="KETIHPM"/>
<dbReference type="GO" id="GO:0003700">
    <property type="term" value="F:DNA-binding transcription factor activity"/>
    <property type="evidence" value="ECO:0007669"/>
    <property type="project" value="InterPro"/>
</dbReference>
<evidence type="ECO:0000313" key="10">
    <source>
        <dbReference type="Proteomes" id="UP000594261"/>
    </source>
</evidence>
<dbReference type="SMART" id="SM00380">
    <property type="entry name" value="AP2"/>
    <property type="match status" value="1"/>
</dbReference>